<dbReference type="Proteomes" id="UP000838756">
    <property type="component" value="Unassembled WGS sequence"/>
</dbReference>
<gene>
    <name evidence="1" type="primary">jg26067</name>
    <name evidence="1" type="ORF">PAEG_LOCUS17074</name>
</gene>
<proteinExistence type="predicted"/>
<reference evidence="1" key="1">
    <citation type="submission" date="2022-03" db="EMBL/GenBank/DDBJ databases">
        <authorList>
            <person name="Lindestad O."/>
        </authorList>
    </citation>
    <scope>NUCLEOTIDE SEQUENCE</scope>
</reference>
<comment type="caution">
    <text evidence="1">The sequence shown here is derived from an EMBL/GenBank/DDBJ whole genome shotgun (WGS) entry which is preliminary data.</text>
</comment>
<accession>A0A8S4RTL0</accession>
<name>A0A8S4RTL0_9NEOP</name>
<dbReference type="AlphaFoldDB" id="A0A8S4RTL0"/>
<protein>
    <submittedName>
        <fullName evidence="1">Jg26067 protein</fullName>
    </submittedName>
</protein>
<keyword evidence="2" id="KW-1185">Reference proteome</keyword>
<sequence length="67" mass="7105">MQAQVIGRALEVVDACLAAGPVVVHGDPMSACTWFPACVTHPSLSSHVQFQNDTAPQRTNQGQPGYL</sequence>
<evidence type="ECO:0000313" key="2">
    <source>
        <dbReference type="Proteomes" id="UP000838756"/>
    </source>
</evidence>
<organism evidence="1 2">
    <name type="scientific">Pararge aegeria aegeria</name>
    <dbReference type="NCBI Taxonomy" id="348720"/>
    <lineage>
        <taxon>Eukaryota</taxon>
        <taxon>Metazoa</taxon>
        <taxon>Ecdysozoa</taxon>
        <taxon>Arthropoda</taxon>
        <taxon>Hexapoda</taxon>
        <taxon>Insecta</taxon>
        <taxon>Pterygota</taxon>
        <taxon>Neoptera</taxon>
        <taxon>Endopterygota</taxon>
        <taxon>Lepidoptera</taxon>
        <taxon>Glossata</taxon>
        <taxon>Ditrysia</taxon>
        <taxon>Papilionoidea</taxon>
        <taxon>Nymphalidae</taxon>
        <taxon>Satyrinae</taxon>
        <taxon>Satyrini</taxon>
        <taxon>Parargina</taxon>
        <taxon>Pararge</taxon>
    </lineage>
</organism>
<dbReference type="EMBL" id="CAKXAJ010025525">
    <property type="protein sequence ID" value="CAH2240494.1"/>
    <property type="molecule type" value="Genomic_DNA"/>
</dbReference>
<evidence type="ECO:0000313" key="1">
    <source>
        <dbReference type="EMBL" id="CAH2240494.1"/>
    </source>
</evidence>